<proteinExistence type="predicted"/>
<dbReference type="Proteomes" id="UP000050491">
    <property type="component" value="Unassembled WGS sequence"/>
</dbReference>
<gene>
    <name evidence="1" type="ORF">XV92_04655</name>
</gene>
<dbReference type="PATRIC" id="fig|1481663.12.peg.3450"/>
<accession>A0A0Q0TQ09</accession>
<reference evidence="1 2" key="1">
    <citation type="journal article" date="2015" name="Genome Biol. Evol.">
        <title>The Dynamics of Genetic Interactions between Vibrio metoecus and Vibrio cholerae, Two Close Relatives Co-Occurring in the Environment.</title>
        <authorList>
            <person name="Orata F.D."/>
            <person name="Kirchberger P.C."/>
            <person name="Meheust R."/>
            <person name="Barlow E.J."/>
            <person name="Tarr C.L."/>
            <person name="Boucher Y."/>
        </authorList>
    </citation>
    <scope>NUCLEOTIDE SEQUENCE [LARGE SCALE GENOMIC DNA]</scope>
    <source>
        <strain evidence="1 2">YB5B04</strain>
    </source>
</reference>
<organism evidence="1 2">
    <name type="scientific">Vibrio metoecus</name>
    <dbReference type="NCBI Taxonomy" id="1481663"/>
    <lineage>
        <taxon>Bacteria</taxon>
        <taxon>Pseudomonadati</taxon>
        <taxon>Pseudomonadota</taxon>
        <taxon>Gammaproteobacteria</taxon>
        <taxon>Vibrionales</taxon>
        <taxon>Vibrionaceae</taxon>
        <taxon>Vibrio</taxon>
    </lineage>
</organism>
<comment type="caution">
    <text evidence="1">The sequence shown here is derived from an EMBL/GenBank/DDBJ whole genome shotgun (WGS) entry which is preliminary data.</text>
</comment>
<dbReference type="OrthoDB" id="5904955at2"/>
<sequence>MQFLLDLLGAIANAGDTLVEFFKSIPDYFEQFVIWVNAWYVKLKLTWLILSLELAYKTAQYLLNDIGFNDMLAGFFNALPDELRYYAFLFKIPQAISIYFNCMATAFVWKITRF</sequence>
<name>A0A0Q0TQ09_VIBMT</name>
<evidence type="ECO:0000313" key="1">
    <source>
        <dbReference type="EMBL" id="KQB03366.1"/>
    </source>
</evidence>
<protein>
    <submittedName>
        <fullName evidence="1">Accessory cholera enterotoxin</fullName>
    </submittedName>
</protein>
<dbReference type="Pfam" id="PF10734">
    <property type="entry name" value="DUF2523"/>
    <property type="match status" value="1"/>
</dbReference>
<dbReference type="RefSeq" id="WP_055064279.1">
    <property type="nucleotide sequence ID" value="NZ_LBGP01000007.1"/>
</dbReference>
<dbReference type="EMBL" id="LBGP01000007">
    <property type="protein sequence ID" value="KQB03366.1"/>
    <property type="molecule type" value="Genomic_DNA"/>
</dbReference>
<dbReference type="AlphaFoldDB" id="A0A0Q0TQ09"/>
<dbReference type="InterPro" id="IPR019670">
    <property type="entry name" value="DUF2523"/>
</dbReference>
<evidence type="ECO:0000313" key="2">
    <source>
        <dbReference type="Proteomes" id="UP000050491"/>
    </source>
</evidence>